<feature type="compositionally biased region" description="Basic and acidic residues" evidence="4">
    <location>
        <begin position="359"/>
        <end position="374"/>
    </location>
</feature>
<evidence type="ECO:0000256" key="1">
    <source>
        <dbReference type="ARBA" id="ARBA00007761"/>
    </source>
</evidence>
<dbReference type="PRINTS" id="PR00499">
    <property type="entry name" value="P67PHOX"/>
</dbReference>
<dbReference type="PRINTS" id="PR00452">
    <property type="entry name" value="SH3DOMAIN"/>
</dbReference>
<feature type="compositionally biased region" description="Gly residues" evidence="4">
    <location>
        <begin position="278"/>
        <end position="287"/>
    </location>
</feature>
<feature type="compositionally biased region" description="Low complexity" evidence="4">
    <location>
        <begin position="235"/>
        <end position="253"/>
    </location>
</feature>
<feature type="domain" description="SH3" evidence="5">
    <location>
        <begin position="535"/>
        <end position="594"/>
    </location>
</feature>
<feature type="compositionally biased region" description="Polar residues" evidence="4">
    <location>
        <begin position="446"/>
        <end position="455"/>
    </location>
</feature>
<dbReference type="PANTHER" id="PTHR15629">
    <property type="entry name" value="SH3YL1 PROTEIN"/>
    <property type="match status" value="1"/>
</dbReference>
<keyword evidence="7" id="KW-1185">Reference proteome</keyword>
<dbReference type="GO" id="GO:0051666">
    <property type="term" value="P:actin cortical patch localization"/>
    <property type="evidence" value="ECO:0007669"/>
    <property type="project" value="TreeGrafter"/>
</dbReference>
<feature type="compositionally biased region" description="Pro residues" evidence="4">
    <location>
        <begin position="469"/>
        <end position="479"/>
    </location>
</feature>
<dbReference type="InterPro" id="IPR001452">
    <property type="entry name" value="SH3_domain"/>
</dbReference>
<sequence length="595" mass="62633">MGGNNNPLPVALPQECRKAAKLFSAFVDPKKGLDSVIPADIVQRAKGFAFLTVVKAGFVFSARAGSGVVIAKLQDGSWSAPSAVGTAGGGVGFQAGVEMAEFLIILNSRAAVASFMASGSLTLGGNMSIAAGPIGRNVEGTGSVSTKGKVSAMYSYSRTKGLFGGASIEGSVIVERQDANAKAYGYNVTAKQLLSGQVEVPGFADILVDTISRRSGGAENWTPGDDDDEIRPDPSAGYSFGSQFASGGSSPAGAEKKRFTMGRSRSSSTAVKSEGDLFGFGTGGPLAGGEARFEQQFSDEFRLRDDDDDDWRAGSGATAKSGKSGSAKLTKSWGGAAGGGGGRDREQWSAEASPSTTRDSFDSLDRDDDRDRSGYGRFGDNDEDDYAAPQKTGRFRSSTTTSSGSRPSLFARARSASSPFTSRNAKSSRPTTPGATTSPFDDAYSSPPSRSQPLSTAKPWDSEDEDFFDPPPSRPPPATFSPSHVLSTPKGDPFDLSEVDASFQDTLAEIAGEREPRRHAPPPPKTRSRSSTGGGGIGRAIALYDFNGVESTDLPFKKGDIITILAKDDEEWWKGRLKISEGMFPRNYVEAHFDE</sequence>
<accession>A0A1Y2G5Q9</accession>
<feature type="compositionally biased region" description="Polar residues" evidence="4">
    <location>
        <begin position="415"/>
        <end position="439"/>
    </location>
</feature>
<evidence type="ECO:0000313" key="6">
    <source>
        <dbReference type="EMBL" id="ORY90841.1"/>
    </source>
</evidence>
<proteinExistence type="inferred from homology"/>
<dbReference type="Pfam" id="PF00018">
    <property type="entry name" value="SH3_1"/>
    <property type="match status" value="1"/>
</dbReference>
<dbReference type="GO" id="GO:0051017">
    <property type="term" value="P:actin filament bundle assembly"/>
    <property type="evidence" value="ECO:0007669"/>
    <property type="project" value="TreeGrafter"/>
</dbReference>
<dbReference type="EMBL" id="MCGR01000003">
    <property type="protein sequence ID" value="ORY90841.1"/>
    <property type="molecule type" value="Genomic_DNA"/>
</dbReference>
<dbReference type="InParanoid" id="A0A1Y2G5Q9"/>
<evidence type="ECO:0000313" key="7">
    <source>
        <dbReference type="Proteomes" id="UP000193467"/>
    </source>
</evidence>
<evidence type="ECO:0000256" key="2">
    <source>
        <dbReference type="ARBA" id="ARBA00022443"/>
    </source>
</evidence>
<protein>
    <recommendedName>
        <fullName evidence="5">SH3 domain-containing protein</fullName>
    </recommendedName>
</protein>
<dbReference type="FunFam" id="2.30.30.40:FF:000072">
    <property type="entry name" value="Unconventional Myosin IB"/>
    <property type="match status" value="1"/>
</dbReference>
<feature type="compositionally biased region" description="Low complexity" evidence="4">
    <location>
        <begin position="395"/>
        <end position="408"/>
    </location>
</feature>
<dbReference type="GO" id="GO:0051015">
    <property type="term" value="F:actin filament binding"/>
    <property type="evidence" value="ECO:0007669"/>
    <property type="project" value="TreeGrafter"/>
</dbReference>
<keyword evidence="2 3" id="KW-0728">SH3 domain</keyword>
<gene>
    <name evidence="6" type="ORF">BCR35DRAFT_274858</name>
</gene>
<dbReference type="InterPro" id="IPR007461">
    <property type="entry name" value="Ysc84_actin-binding"/>
</dbReference>
<feature type="region of interest" description="Disordered" evidence="4">
    <location>
        <begin position="215"/>
        <end position="535"/>
    </location>
</feature>
<evidence type="ECO:0000259" key="5">
    <source>
        <dbReference type="PROSITE" id="PS50002"/>
    </source>
</evidence>
<dbReference type="SUPFAM" id="SSF50044">
    <property type="entry name" value="SH3-domain"/>
    <property type="match status" value="1"/>
</dbReference>
<dbReference type="Proteomes" id="UP000193467">
    <property type="component" value="Unassembled WGS sequence"/>
</dbReference>
<dbReference type="PANTHER" id="PTHR15629:SF2">
    <property type="entry name" value="SH3 DOMAIN-CONTAINING YSC84-LIKE PROTEIN 1"/>
    <property type="match status" value="1"/>
</dbReference>
<organism evidence="6 7">
    <name type="scientific">Leucosporidium creatinivorum</name>
    <dbReference type="NCBI Taxonomy" id="106004"/>
    <lineage>
        <taxon>Eukaryota</taxon>
        <taxon>Fungi</taxon>
        <taxon>Dikarya</taxon>
        <taxon>Basidiomycota</taxon>
        <taxon>Pucciniomycotina</taxon>
        <taxon>Microbotryomycetes</taxon>
        <taxon>Leucosporidiales</taxon>
        <taxon>Leucosporidium</taxon>
    </lineage>
</organism>
<evidence type="ECO:0000256" key="4">
    <source>
        <dbReference type="SAM" id="MobiDB-lite"/>
    </source>
</evidence>
<dbReference type="STRING" id="106004.A0A1Y2G5Q9"/>
<dbReference type="GO" id="GO:0030479">
    <property type="term" value="C:actin cortical patch"/>
    <property type="evidence" value="ECO:0007669"/>
    <property type="project" value="TreeGrafter"/>
</dbReference>
<dbReference type="OrthoDB" id="443981at2759"/>
<evidence type="ECO:0000256" key="3">
    <source>
        <dbReference type="PROSITE-ProRule" id="PRU00192"/>
    </source>
</evidence>
<dbReference type="Pfam" id="PF04366">
    <property type="entry name" value="Ysc84"/>
    <property type="match status" value="1"/>
</dbReference>
<dbReference type="InterPro" id="IPR033643">
    <property type="entry name" value="SYLF_SH3YL1-like"/>
</dbReference>
<dbReference type="CDD" id="cd11525">
    <property type="entry name" value="SYLF_SH3YL1_like"/>
    <property type="match status" value="1"/>
</dbReference>
<dbReference type="InterPro" id="IPR051702">
    <property type="entry name" value="SH3_domain_YSC84-like"/>
</dbReference>
<dbReference type="AlphaFoldDB" id="A0A1Y2G5Q9"/>
<dbReference type="GO" id="GO:0035091">
    <property type="term" value="F:phosphatidylinositol binding"/>
    <property type="evidence" value="ECO:0007669"/>
    <property type="project" value="TreeGrafter"/>
</dbReference>
<comment type="caution">
    <text evidence="6">The sequence shown here is derived from an EMBL/GenBank/DDBJ whole genome shotgun (WGS) entry which is preliminary data.</text>
</comment>
<dbReference type="FunCoup" id="A0A1Y2G5Q9">
    <property type="interactions" value="33"/>
</dbReference>
<reference evidence="6 7" key="1">
    <citation type="submission" date="2016-07" db="EMBL/GenBank/DDBJ databases">
        <title>Pervasive Adenine N6-methylation of Active Genes in Fungi.</title>
        <authorList>
            <consortium name="DOE Joint Genome Institute"/>
            <person name="Mondo S.J."/>
            <person name="Dannebaum R.O."/>
            <person name="Kuo R.C."/>
            <person name="Labutti K."/>
            <person name="Haridas S."/>
            <person name="Kuo A."/>
            <person name="Salamov A."/>
            <person name="Ahrendt S.R."/>
            <person name="Lipzen A."/>
            <person name="Sullivan W."/>
            <person name="Andreopoulos W.B."/>
            <person name="Clum A."/>
            <person name="Lindquist E."/>
            <person name="Daum C."/>
            <person name="Ramamoorthy G.K."/>
            <person name="Gryganskyi A."/>
            <person name="Culley D."/>
            <person name="Magnuson J.K."/>
            <person name="James T.Y."/>
            <person name="O'Malley M.A."/>
            <person name="Stajich J.E."/>
            <person name="Spatafora J.W."/>
            <person name="Visel A."/>
            <person name="Grigoriev I.V."/>
        </authorList>
    </citation>
    <scope>NUCLEOTIDE SEQUENCE [LARGE SCALE GENOMIC DNA]</scope>
    <source>
        <strain evidence="6 7">62-1032</strain>
    </source>
</reference>
<comment type="similarity">
    <text evidence="1">Belongs to the SH3YL1 family.</text>
</comment>
<dbReference type="PROSITE" id="PS50002">
    <property type="entry name" value="SH3"/>
    <property type="match status" value="1"/>
</dbReference>
<dbReference type="Gene3D" id="2.30.30.40">
    <property type="entry name" value="SH3 Domains"/>
    <property type="match status" value="1"/>
</dbReference>
<name>A0A1Y2G5Q9_9BASI</name>
<feature type="compositionally biased region" description="Low complexity" evidence="4">
    <location>
        <begin position="313"/>
        <end position="334"/>
    </location>
</feature>
<dbReference type="SMART" id="SM00326">
    <property type="entry name" value="SH3"/>
    <property type="match status" value="1"/>
</dbReference>
<dbReference type="InterPro" id="IPR036028">
    <property type="entry name" value="SH3-like_dom_sf"/>
</dbReference>